<organism evidence="3 6">
    <name type="scientific">Didymodactylos carnosus</name>
    <dbReference type="NCBI Taxonomy" id="1234261"/>
    <lineage>
        <taxon>Eukaryota</taxon>
        <taxon>Metazoa</taxon>
        <taxon>Spiralia</taxon>
        <taxon>Gnathifera</taxon>
        <taxon>Rotifera</taxon>
        <taxon>Eurotatoria</taxon>
        <taxon>Bdelloidea</taxon>
        <taxon>Philodinida</taxon>
        <taxon>Philodinidae</taxon>
        <taxon>Didymodactylos</taxon>
    </lineage>
</organism>
<accession>A0A814F9T3</accession>
<evidence type="ECO:0000313" key="3">
    <source>
        <dbReference type="EMBL" id="CAF0980290.1"/>
    </source>
</evidence>
<reference evidence="3" key="1">
    <citation type="submission" date="2021-02" db="EMBL/GenBank/DDBJ databases">
        <authorList>
            <person name="Nowell W R."/>
        </authorList>
    </citation>
    <scope>NUCLEOTIDE SEQUENCE</scope>
</reference>
<dbReference type="AlphaFoldDB" id="A0A814F9T3"/>
<gene>
    <name evidence="3" type="ORF">GPM918_LOCUS12710</name>
    <name evidence="2" type="ORF">OVA965_LOCUS4247</name>
    <name evidence="5" type="ORF">SRO942_LOCUS12710</name>
    <name evidence="4" type="ORF">TMI583_LOCUS4245</name>
</gene>
<protein>
    <submittedName>
        <fullName evidence="3">Uncharacterized protein</fullName>
    </submittedName>
</protein>
<comment type="caution">
    <text evidence="3">The sequence shown here is derived from an EMBL/GenBank/DDBJ whole genome shotgun (WGS) entry which is preliminary data.</text>
</comment>
<dbReference type="Proteomes" id="UP000663829">
    <property type="component" value="Unassembled WGS sequence"/>
</dbReference>
<dbReference type="EMBL" id="CAJOBC010002815">
    <property type="protein sequence ID" value="CAF3752841.1"/>
    <property type="molecule type" value="Genomic_DNA"/>
</dbReference>
<dbReference type="Proteomes" id="UP000682733">
    <property type="component" value="Unassembled WGS sequence"/>
</dbReference>
<dbReference type="EMBL" id="CAJNOQ010002815">
    <property type="protein sequence ID" value="CAF0980290.1"/>
    <property type="molecule type" value="Genomic_DNA"/>
</dbReference>
<dbReference type="Proteomes" id="UP000681722">
    <property type="component" value="Unassembled WGS sequence"/>
</dbReference>
<name>A0A814F9T3_9BILA</name>
<keyword evidence="6" id="KW-1185">Reference proteome</keyword>
<evidence type="ECO:0000313" key="2">
    <source>
        <dbReference type="EMBL" id="CAF0793205.1"/>
    </source>
</evidence>
<dbReference type="Proteomes" id="UP000677228">
    <property type="component" value="Unassembled WGS sequence"/>
</dbReference>
<evidence type="ECO:0000313" key="4">
    <source>
        <dbReference type="EMBL" id="CAF3575977.1"/>
    </source>
</evidence>
<dbReference type="EMBL" id="CAJNOK010001095">
    <property type="protein sequence ID" value="CAF0793205.1"/>
    <property type="molecule type" value="Genomic_DNA"/>
</dbReference>
<evidence type="ECO:0000313" key="6">
    <source>
        <dbReference type="Proteomes" id="UP000663829"/>
    </source>
</evidence>
<sequence>MDHGTSELYKEHYDKPAVVNAPGTAPSAAEHGKPTTKQVENSPPVDQKQAGQLDTRTLEGAIANEANPNINPR</sequence>
<feature type="compositionally biased region" description="Low complexity" evidence="1">
    <location>
        <begin position="61"/>
        <end position="73"/>
    </location>
</feature>
<evidence type="ECO:0000313" key="5">
    <source>
        <dbReference type="EMBL" id="CAF3752841.1"/>
    </source>
</evidence>
<feature type="compositionally biased region" description="Basic and acidic residues" evidence="1">
    <location>
        <begin position="1"/>
        <end position="15"/>
    </location>
</feature>
<feature type="region of interest" description="Disordered" evidence="1">
    <location>
        <begin position="1"/>
        <end position="73"/>
    </location>
</feature>
<evidence type="ECO:0000256" key="1">
    <source>
        <dbReference type="SAM" id="MobiDB-lite"/>
    </source>
</evidence>
<dbReference type="EMBL" id="CAJOBA010001095">
    <property type="protein sequence ID" value="CAF3575977.1"/>
    <property type="molecule type" value="Genomic_DNA"/>
</dbReference>
<proteinExistence type="predicted"/>